<dbReference type="STRING" id="1777138.AWB77_03867"/>
<dbReference type="Proteomes" id="UP000054903">
    <property type="component" value="Unassembled WGS sequence"/>
</dbReference>
<dbReference type="AlphaFoldDB" id="A0A158CAM0"/>
<dbReference type="EMBL" id="FCNX02000009">
    <property type="protein sequence ID" value="SAK79322.1"/>
    <property type="molecule type" value="Genomic_DNA"/>
</dbReference>
<accession>A0A158CAM0</accession>
<dbReference type="SUPFAM" id="SSF50939">
    <property type="entry name" value="Sialidases"/>
    <property type="match status" value="1"/>
</dbReference>
<comment type="caution">
    <text evidence="1">The sequence shown here is derived from an EMBL/GenBank/DDBJ whole genome shotgun (WGS) entry which is preliminary data.</text>
</comment>
<evidence type="ECO:0000313" key="1">
    <source>
        <dbReference type="EMBL" id="SAK79322.1"/>
    </source>
</evidence>
<dbReference type="InterPro" id="IPR036278">
    <property type="entry name" value="Sialidase_sf"/>
</dbReference>
<proteinExistence type="predicted"/>
<evidence type="ECO:0000313" key="2">
    <source>
        <dbReference type="Proteomes" id="UP000054903"/>
    </source>
</evidence>
<reference evidence="1" key="1">
    <citation type="submission" date="2016-01" db="EMBL/GenBank/DDBJ databases">
        <authorList>
            <person name="Peeters C."/>
        </authorList>
    </citation>
    <scope>NUCLEOTIDE SEQUENCE</scope>
    <source>
        <strain evidence="1">LMG 29320</strain>
    </source>
</reference>
<organism evidence="1 2">
    <name type="scientific">Caballeronia fortuita</name>
    <dbReference type="NCBI Taxonomy" id="1777138"/>
    <lineage>
        <taxon>Bacteria</taxon>
        <taxon>Pseudomonadati</taxon>
        <taxon>Pseudomonadota</taxon>
        <taxon>Betaproteobacteria</taxon>
        <taxon>Burkholderiales</taxon>
        <taxon>Burkholderiaceae</taxon>
        <taxon>Caballeronia</taxon>
    </lineage>
</organism>
<name>A0A158CAM0_9BURK</name>
<keyword evidence="2" id="KW-1185">Reference proteome</keyword>
<dbReference type="RefSeq" id="WP_061136015.1">
    <property type="nucleotide sequence ID" value="NZ_FCNX02000009.1"/>
</dbReference>
<gene>
    <name evidence="1" type="ORF">AWB77_03867</name>
</gene>
<sequence>MNQASLSEPAQIFGVPLDSSELAAINGLVEKHRANATVTQQLAIDASRLVTASQERLARQSEAGFFRRLAHAVSGRTSEYQALNQADMLQMQRFSWHYLQQLQHQNLITAQGIAVIRNNLGTMNEVIIETRDFLEQAIDRIDQRLRHVENNTSFSNWALNIEANKRRFAPIPKNLLVLRLAYDFLRQHPGAMLTGRDVGNYVVTTLEKLGVNCDESLRLLDFINDLIDQIGVVGLDQYRATVALSTDAHDIDSAYIQKSISGVGFNALYFLADHYMKIADMIGDPDLCASDAAREKIIAKFFSQELNGLAATYSIRDLICEIIGGGQLAIAVYRDQHGLDVAPEAPTLDTEAAPEQIALVSSLPDITAHTVLDACGSHQAKRDYLLLLALCVDNAAALNRPAREFIALLADHTGAPELLQDVLALADDPRKALRCQPIMQALLDDENKKATWLLDAFFLLTLAQKPIESPAIKIVLGLLKPANLKDSLPNLLLMVNGEDPAAVLEAAQQLNASTQGWKNLVRYRALRFEACYSEVLKQFSVAGWANLQIILEVSSVSIKAMEYAYYMPSSDGGFLSGLVDKAGSAAYSLGRRSALSSLNELRKKARDFLSEHQTALYAANSRIARWNLPKFEFSDDIAYSDYVLDDSTDNEDWGDQFQRYYNQIDHTLNAFSSVCTEAAEQLEFFVKGDFDSSVIAMKERKRVEWQQKQALEQLEKQSVAIVKDGEPCLLGLEWQQVAQPPFEAEKITHIRTDGTIWLVVASIDSKDRFYRSEDGLQWQEVRLDAPECEVSLKKLEIVNGVWIVWNRSWLRGPRPEGFYYSRDALNWQHSAGPAPANNSNLSLNDGHLSYQDIVYVNGMWLWTATKYRRYSYVEKGFFSDTTKSGSYAQTLVFRGADLAGPWEPWDQTPRADEGVEIERICALPGSNSLLAFCKYDWSYMRDKKKPEQPPFVMYYGAAKAWQKCDWDSSSRYSASSTTSVHLGSGGGLMCVASELFASDKGYTWTHRDTPIHIGQCFALQDVSLITSSSGGTILVSQDDGLSFKELRMEDGHWNHLTANDTNLLAVYCENRHEETILRIGSYRYLSPQS</sequence>
<protein>
    <submittedName>
        <fullName evidence="1">Uncharacterized protein</fullName>
    </submittedName>
</protein>
<dbReference type="OrthoDB" id="6723637at2"/>